<evidence type="ECO:0000313" key="2">
    <source>
        <dbReference type="Proteomes" id="UP000256923"/>
    </source>
</evidence>
<dbReference type="AlphaFoldDB" id="A0A289GH82"/>
<dbReference type="RefSeq" id="WP_019281640.1">
    <property type="nucleotide sequence ID" value="NZ_CP023055.1"/>
</dbReference>
<dbReference type="EMBL" id="CP034673">
    <property type="protein sequence ID" value="AZS26884.1"/>
    <property type="molecule type" value="Genomic_DNA"/>
</dbReference>
<reference evidence="1 2" key="1">
    <citation type="submission" date="2018-12" db="EMBL/GenBank/DDBJ databases">
        <title>Characterization and Draft Genome of Vibrio anguillarum J360 Marine Pathogen Isolated from an Outbreak in Lumpfish (Cyclopterus lumpus).</title>
        <authorList>
            <person name="Vasquez J.I."/>
            <person name="Cao T."/>
            <person name="Chakraborty S."/>
            <person name="Gnanagobal H."/>
            <person name="Wescot J."/>
            <person name="Boyce D."/>
            <person name="Santander J."/>
        </authorList>
    </citation>
    <scope>NUCLEOTIDE SEQUENCE [LARGE SCALE GENOMIC DNA]</scope>
    <source>
        <strain evidence="1 2">J360</strain>
    </source>
</reference>
<name>A0A289GH82_VIBAN</name>
<organism evidence="1 2">
    <name type="scientific">Vibrio anguillarum</name>
    <name type="common">Listonella anguillarum</name>
    <dbReference type="NCBI Taxonomy" id="55601"/>
    <lineage>
        <taxon>Bacteria</taxon>
        <taxon>Pseudomonadati</taxon>
        <taxon>Pseudomonadota</taxon>
        <taxon>Gammaproteobacteria</taxon>
        <taxon>Vibrionales</taxon>
        <taxon>Vibrionaceae</taxon>
        <taxon>Vibrio</taxon>
    </lineage>
</organism>
<evidence type="ECO:0000313" key="1">
    <source>
        <dbReference type="EMBL" id="AZS26884.1"/>
    </source>
</evidence>
<accession>A0A289GH82</accession>
<protein>
    <submittedName>
        <fullName evidence="1">Uncharacterized protein</fullName>
    </submittedName>
</protein>
<gene>
    <name evidence="1" type="ORF">DYL72_18085</name>
</gene>
<sequence>MKFIANVNRKKRISIIVLFIVLVFLGYDYYQSTQPNVWGDELDEPYITITGKKPTDAQVVAWAAYWVTGDECKTYSYDMFGRKAHQGGKIDKKYTYNFSDDPSRYELRLPYKSVVDSNQCTVALRDVSIHVYNDFDENGFAELRIYSPTNSYDKAIDINSIVQAKECNAKIWQWASKDRWSGAMTCFYFANDIIKTKEPESNAYTVYYDFSKFNNDTVIHYDILAGENYRSEPLDKEKGPQ</sequence>
<dbReference type="Proteomes" id="UP000256923">
    <property type="component" value="Chromosome 2"/>
</dbReference>
<proteinExistence type="predicted"/>